<evidence type="ECO:0000313" key="7">
    <source>
        <dbReference type="EMBL" id="GAI75242.1"/>
    </source>
</evidence>
<comment type="caution">
    <text evidence="7">The sequence shown here is derived from an EMBL/GenBank/DDBJ whole genome shotgun (WGS) entry which is preliminary data.</text>
</comment>
<dbReference type="EMBL" id="BARW01006397">
    <property type="protein sequence ID" value="GAI75242.1"/>
    <property type="molecule type" value="Genomic_DNA"/>
</dbReference>
<protein>
    <recommendedName>
        <fullName evidence="3">Ribosome biogenesis protein Nop10</fullName>
    </recommendedName>
</protein>
<dbReference type="InterPro" id="IPR036756">
    <property type="entry name" value="H/ACA_rnp_Nop10_sf"/>
</dbReference>
<dbReference type="Gene3D" id="2.20.28.40">
    <property type="entry name" value="H/ACA ribonucleoprotein complex, subunit Nop10"/>
    <property type="match status" value="1"/>
</dbReference>
<name>X1R3B0_9ZZZZ</name>
<sequence length="68" mass="8075">MTKLLFKCANCGEYSLPNKEMKCKICGGNLKNPKPPKFSLIDKFGRYRKEYFKEEFNKRFDRTSNNND</sequence>
<evidence type="ECO:0000256" key="6">
    <source>
        <dbReference type="ARBA" id="ARBA00023274"/>
    </source>
</evidence>
<evidence type="ECO:0000256" key="3">
    <source>
        <dbReference type="ARBA" id="ARBA00018821"/>
    </source>
</evidence>
<proteinExistence type="inferred from homology"/>
<keyword evidence="4" id="KW-0690">Ribosome biogenesis</keyword>
<accession>X1R3B0</accession>
<evidence type="ECO:0000256" key="4">
    <source>
        <dbReference type="ARBA" id="ARBA00022517"/>
    </source>
</evidence>
<reference evidence="7" key="1">
    <citation type="journal article" date="2014" name="Front. Microbiol.">
        <title>High frequency of phylogenetically diverse reductive dehalogenase-homologous genes in deep subseafloor sedimentary metagenomes.</title>
        <authorList>
            <person name="Kawai M."/>
            <person name="Futagami T."/>
            <person name="Toyoda A."/>
            <person name="Takaki Y."/>
            <person name="Nishi S."/>
            <person name="Hori S."/>
            <person name="Arai W."/>
            <person name="Tsubouchi T."/>
            <person name="Morono Y."/>
            <person name="Uchiyama I."/>
            <person name="Ito T."/>
            <person name="Fujiyama A."/>
            <person name="Inagaki F."/>
            <person name="Takami H."/>
        </authorList>
    </citation>
    <scope>NUCLEOTIDE SEQUENCE</scope>
    <source>
        <strain evidence="7">Expedition CK06-06</strain>
    </source>
</reference>
<dbReference type="HAMAP" id="MF_00803">
    <property type="entry name" value="Nop10"/>
    <property type="match status" value="1"/>
</dbReference>
<dbReference type="SUPFAM" id="SSF144210">
    <property type="entry name" value="Nop10-like SnoRNP"/>
    <property type="match status" value="1"/>
</dbReference>
<dbReference type="GO" id="GO:0006364">
    <property type="term" value="P:rRNA processing"/>
    <property type="evidence" value="ECO:0007669"/>
    <property type="project" value="UniProtKB-KW"/>
</dbReference>
<dbReference type="GO" id="GO:1990904">
    <property type="term" value="C:ribonucleoprotein complex"/>
    <property type="evidence" value="ECO:0007669"/>
    <property type="project" value="UniProtKB-KW"/>
</dbReference>
<evidence type="ECO:0000256" key="1">
    <source>
        <dbReference type="ARBA" id="ARBA00002325"/>
    </source>
</evidence>
<evidence type="ECO:0000256" key="2">
    <source>
        <dbReference type="ARBA" id="ARBA00009462"/>
    </source>
</evidence>
<gene>
    <name evidence="7" type="ORF">S12H4_13431</name>
</gene>
<dbReference type="InterPro" id="IPR007264">
    <property type="entry name" value="H/ACA_rnp_Nop10"/>
</dbReference>
<evidence type="ECO:0000256" key="5">
    <source>
        <dbReference type="ARBA" id="ARBA00022552"/>
    </source>
</evidence>
<dbReference type="GO" id="GO:0001522">
    <property type="term" value="P:pseudouridine synthesis"/>
    <property type="evidence" value="ECO:0007669"/>
    <property type="project" value="InterPro"/>
</dbReference>
<dbReference type="AlphaFoldDB" id="X1R3B0"/>
<organism evidence="7">
    <name type="scientific">marine sediment metagenome</name>
    <dbReference type="NCBI Taxonomy" id="412755"/>
    <lineage>
        <taxon>unclassified sequences</taxon>
        <taxon>metagenomes</taxon>
        <taxon>ecological metagenomes</taxon>
    </lineage>
</organism>
<keyword evidence="5" id="KW-0698">rRNA processing</keyword>
<dbReference type="GO" id="GO:0030515">
    <property type="term" value="F:snoRNA binding"/>
    <property type="evidence" value="ECO:0007669"/>
    <property type="project" value="InterPro"/>
</dbReference>
<dbReference type="Pfam" id="PF04135">
    <property type="entry name" value="Nop10p"/>
    <property type="match status" value="1"/>
</dbReference>
<comment type="similarity">
    <text evidence="2">Belongs to the NOP10 family.</text>
</comment>
<keyword evidence="6" id="KW-0687">Ribonucleoprotein</keyword>
<dbReference type="InterPro" id="IPR023532">
    <property type="entry name" value="Nop10_arc-typ"/>
</dbReference>
<comment type="function">
    <text evidence="1">Involved in ribosome biogenesis; more specifically in 18S rRNA pseudouridylation and in cleavage of pre-rRNA.</text>
</comment>